<dbReference type="InterPro" id="IPR020898">
    <property type="entry name" value="Synapsin_ATP-bd_dom"/>
</dbReference>
<sequence length="189" mass="20368">MTLFINFISNRRSSISGNWKANTGSSAVEQIALTEEFKLWIDECSKLFGGLDIVAVDAVHGKNGRDYIIEVNGSSMSLLGENTEDDRKSIADLVYQKMNSAHVSGNNMQRSTSANSTSATSLKSEPQHSSSQTPLSASPNRSPQTQMKASSSGSSAGGVPLLPSQVTPTEEEDTFKNLKKAFSNIFEIN</sequence>
<dbReference type="PANTHER" id="PTHR10841">
    <property type="entry name" value="SYNAPSIN"/>
    <property type="match status" value="1"/>
</dbReference>
<evidence type="ECO:0000313" key="8">
    <source>
        <dbReference type="Proteomes" id="UP001152320"/>
    </source>
</evidence>
<evidence type="ECO:0000256" key="5">
    <source>
        <dbReference type="SAM" id="MobiDB-lite"/>
    </source>
</evidence>
<feature type="compositionally biased region" description="Polar residues" evidence="5">
    <location>
        <begin position="122"/>
        <end position="148"/>
    </location>
</feature>
<evidence type="ECO:0000259" key="6">
    <source>
        <dbReference type="Pfam" id="PF02750"/>
    </source>
</evidence>
<dbReference type="Proteomes" id="UP001152320">
    <property type="component" value="Chromosome 2"/>
</dbReference>
<keyword evidence="2" id="KW-0597">Phosphoprotein</keyword>
<dbReference type="PRINTS" id="PR01368">
    <property type="entry name" value="SYNAPSIN"/>
</dbReference>
<evidence type="ECO:0000256" key="3">
    <source>
        <dbReference type="ARBA" id="ARBA00023018"/>
    </source>
</evidence>
<reference evidence="7" key="1">
    <citation type="submission" date="2021-10" db="EMBL/GenBank/DDBJ databases">
        <title>Tropical sea cucumber genome reveals ecological adaptation and Cuvierian tubules defense mechanism.</title>
        <authorList>
            <person name="Chen T."/>
        </authorList>
    </citation>
    <scope>NUCLEOTIDE SEQUENCE</scope>
    <source>
        <strain evidence="7">Nanhai2018</strain>
        <tissue evidence="7">Muscle</tissue>
    </source>
</reference>
<dbReference type="InterPro" id="IPR001359">
    <property type="entry name" value="Synapsin"/>
</dbReference>
<comment type="subcellular location">
    <subcellularLocation>
        <location evidence="4">Synapse</location>
    </subcellularLocation>
</comment>
<feature type="domain" description="Synapsin ATP-binding" evidence="6">
    <location>
        <begin position="6"/>
        <end position="99"/>
    </location>
</feature>
<dbReference type="PANTHER" id="PTHR10841:SF17">
    <property type="entry name" value="SYNAPSIN"/>
    <property type="match status" value="1"/>
</dbReference>
<dbReference type="EMBL" id="JAIZAY010000002">
    <property type="protein sequence ID" value="KAJ8047177.1"/>
    <property type="molecule type" value="Genomic_DNA"/>
</dbReference>
<dbReference type="OrthoDB" id="10057713at2759"/>
<dbReference type="GO" id="GO:0007269">
    <property type="term" value="P:neurotransmitter secretion"/>
    <property type="evidence" value="ECO:0007669"/>
    <property type="project" value="InterPro"/>
</dbReference>
<feature type="compositionally biased region" description="Low complexity" evidence="5">
    <location>
        <begin position="111"/>
        <end position="121"/>
    </location>
</feature>
<dbReference type="SUPFAM" id="SSF56059">
    <property type="entry name" value="Glutathione synthetase ATP-binding domain-like"/>
    <property type="match status" value="1"/>
</dbReference>
<evidence type="ECO:0000256" key="4">
    <source>
        <dbReference type="ARBA" id="ARBA00034103"/>
    </source>
</evidence>
<evidence type="ECO:0000313" key="7">
    <source>
        <dbReference type="EMBL" id="KAJ8047177.1"/>
    </source>
</evidence>
<evidence type="ECO:0000256" key="1">
    <source>
        <dbReference type="ARBA" id="ARBA00008243"/>
    </source>
</evidence>
<comment type="similarity">
    <text evidence="1">Belongs to the synapsin family.</text>
</comment>
<comment type="caution">
    <text evidence="7">The sequence shown here is derived from an EMBL/GenBank/DDBJ whole genome shotgun (WGS) entry which is preliminary data.</text>
</comment>
<dbReference type="Gene3D" id="3.30.470.20">
    <property type="entry name" value="ATP-grasp fold, B domain"/>
    <property type="match status" value="1"/>
</dbReference>
<dbReference type="Pfam" id="PF02750">
    <property type="entry name" value="Synapsin_C"/>
    <property type="match status" value="1"/>
</dbReference>
<feature type="region of interest" description="Disordered" evidence="5">
    <location>
        <begin position="102"/>
        <end position="174"/>
    </location>
</feature>
<dbReference type="FunFam" id="3.30.470.20:FF:000059">
    <property type="entry name" value="Synapsin-3"/>
    <property type="match status" value="1"/>
</dbReference>
<protein>
    <submittedName>
        <fullName evidence="7">Synapsin</fullName>
    </submittedName>
</protein>
<proteinExistence type="inferred from homology"/>
<keyword evidence="8" id="KW-1185">Reference proteome</keyword>
<evidence type="ECO:0000256" key="2">
    <source>
        <dbReference type="ARBA" id="ARBA00022553"/>
    </source>
</evidence>
<accession>A0A9Q1CKG5</accession>
<organism evidence="7 8">
    <name type="scientific">Holothuria leucospilota</name>
    <name type="common">Black long sea cucumber</name>
    <name type="synonym">Mertensiothuria leucospilota</name>
    <dbReference type="NCBI Taxonomy" id="206669"/>
    <lineage>
        <taxon>Eukaryota</taxon>
        <taxon>Metazoa</taxon>
        <taxon>Echinodermata</taxon>
        <taxon>Eleutherozoa</taxon>
        <taxon>Echinozoa</taxon>
        <taxon>Holothuroidea</taxon>
        <taxon>Aspidochirotacea</taxon>
        <taxon>Aspidochirotida</taxon>
        <taxon>Holothuriidae</taxon>
        <taxon>Holothuria</taxon>
    </lineage>
</organism>
<keyword evidence="3" id="KW-0770">Synapse</keyword>
<name>A0A9Q1CKG5_HOLLE</name>
<feature type="compositionally biased region" description="Low complexity" evidence="5">
    <location>
        <begin position="149"/>
        <end position="158"/>
    </location>
</feature>
<dbReference type="AlphaFoldDB" id="A0A9Q1CKG5"/>
<dbReference type="GO" id="GO:0030672">
    <property type="term" value="C:synaptic vesicle membrane"/>
    <property type="evidence" value="ECO:0007669"/>
    <property type="project" value="TreeGrafter"/>
</dbReference>
<gene>
    <name evidence="7" type="ORF">HOLleu_06103</name>
</gene>